<evidence type="ECO:0000256" key="2">
    <source>
        <dbReference type="ARBA" id="ARBA00022747"/>
    </source>
</evidence>
<dbReference type="GO" id="GO:0004519">
    <property type="term" value="F:endonuclease activity"/>
    <property type="evidence" value="ECO:0007669"/>
    <property type="project" value="UniProtKB-KW"/>
</dbReference>
<keyword evidence="2" id="KW-0680">Restriction system</keyword>
<dbReference type="InterPro" id="IPR044946">
    <property type="entry name" value="Restrct_endonuc_typeI_TRD_sf"/>
</dbReference>
<reference evidence="5" key="1">
    <citation type="submission" date="2019-09" db="EMBL/GenBank/DDBJ databases">
        <authorList>
            <person name="Ashton P.M."/>
            <person name="Dallman T."/>
            <person name="Nair S."/>
            <person name="De Pinna E."/>
            <person name="Peters T."/>
            <person name="Grant K."/>
        </authorList>
    </citation>
    <scope>NUCLEOTIDE SEQUENCE</scope>
    <source>
        <strain evidence="5">800630</strain>
    </source>
</reference>
<dbReference type="InterPro" id="IPR051212">
    <property type="entry name" value="Type-I_RE_S_subunit"/>
</dbReference>
<evidence type="ECO:0000256" key="3">
    <source>
        <dbReference type="ARBA" id="ARBA00023125"/>
    </source>
</evidence>
<comment type="similarity">
    <text evidence="1">Belongs to the type-I restriction system S methylase family.</text>
</comment>
<dbReference type="EMBL" id="AAKTOF010000006">
    <property type="protein sequence ID" value="ECV5687019.1"/>
    <property type="molecule type" value="Genomic_DNA"/>
</dbReference>
<dbReference type="GO" id="GO:0003677">
    <property type="term" value="F:DNA binding"/>
    <property type="evidence" value="ECO:0007669"/>
    <property type="project" value="UniProtKB-KW"/>
</dbReference>
<organism evidence="5">
    <name type="scientific">Salmonella enterica I</name>
    <dbReference type="NCBI Taxonomy" id="59201"/>
    <lineage>
        <taxon>Bacteria</taxon>
        <taxon>Pseudomonadati</taxon>
        <taxon>Pseudomonadota</taxon>
        <taxon>Gammaproteobacteria</taxon>
        <taxon>Enterobacterales</taxon>
        <taxon>Enterobacteriaceae</taxon>
        <taxon>Salmonella</taxon>
    </lineage>
</organism>
<dbReference type="RefSeq" id="WP_023253752.1">
    <property type="nucleotide sequence ID" value="NZ_CP160167.1"/>
</dbReference>
<feature type="domain" description="Type I restriction modification DNA specificity" evidence="4">
    <location>
        <begin position="39"/>
        <end position="185"/>
    </location>
</feature>
<evidence type="ECO:0000256" key="1">
    <source>
        <dbReference type="ARBA" id="ARBA00010923"/>
    </source>
</evidence>
<keyword evidence="5" id="KW-0378">Hydrolase</keyword>
<dbReference type="InterPro" id="IPR000055">
    <property type="entry name" value="Restrct_endonuc_typeI_TRD"/>
</dbReference>
<keyword evidence="5" id="KW-0255">Endonuclease</keyword>
<dbReference type="Pfam" id="PF01420">
    <property type="entry name" value="Methylase_S"/>
    <property type="match status" value="2"/>
</dbReference>
<dbReference type="CDD" id="cd17521">
    <property type="entry name" value="RMtype1_S_Sau13435ORF2165P_TRD2-CR2_like"/>
    <property type="match status" value="1"/>
</dbReference>
<keyword evidence="5" id="KW-0540">Nuclease</keyword>
<protein>
    <submittedName>
        <fullName evidence="5">Restriction endonuclease subunit S</fullName>
    </submittedName>
</protein>
<feature type="domain" description="Type I restriction modification DNA specificity" evidence="4">
    <location>
        <begin position="231"/>
        <end position="392"/>
    </location>
</feature>
<name>A0A3T9Z4P3_SALET</name>
<dbReference type="PANTHER" id="PTHR43140">
    <property type="entry name" value="TYPE-1 RESTRICTION ENZYME ECOKI SPECIFICITY PROTEIN"/>
    <property type="match status" value="1"/>
</dbReference>
<sequence>MSGGKLPEGWVGPQLDEIATDINYGYTASSTSENIGPKMLRITDIQDNKVDWNSVPFCKIEDNQKNKYLLCNGDLVFARTGATVGKSFLINEDISNIVFASYLIRVRCNKKINSHYLSYFFRSPTYWSQITEFSAGIGQPNVNGSKLKKLNLPLTSVYEQKIIAEKLDTLLAQVDSTKARLEQIPQILKRFRQAVLGAAVSGTLTNAWRKNEEYQYNSLELGTLAKFIDYRGKTPTKTENGIPLITAKNIRQGYITQEPREYISEADYEKWMTRGIPNIGDVLITTEAPMGYIANINIEGKFALAQRTICLQFKDPINSFFASIYMQSSIFQQQLNDNATGSTVKGIKASLLKKIKITFPPLPEQQEIVRRVEQLFAYADTIEKQVNNALTRVNSLTQSILAKAFRGELTAQWRAENPSLISGENSAAALLEKIKAERAASGGKKTSRKKA</sequence>
<dbReference type="CDD" id="cd17246">
    <property type="entry name" value="RMtype1_S_SonII-TRD2-CR2_like"/>
    <property type="match status" value="1"/>
</dbReference>
<proteinExistence type="inferred from homology"/>
<evidence type="ECO:0000313" key="5">
    <source>
        <dbReference type="EMBL" id="ECV5687019.1"/>
    </source>
</evidence>
<dbReference type="SUPFAM" id="SSF116734">
    <property type="entry name" value="DNA methylase specificity domain"/>
    <property type="match status" value="2"/>
</dbReference>
<keyword evidence="3" id="KW-0238">DNA-binding</keyword>
<dbReference type="GO" id="GO:0009307">
    <property type="term" value="P:DNA restriction-modification system"/>
    <property type="evidence" value="ECO:0007669"/>
    <property type="project" value="UniProtKB-KW"/>
</dbReference>
<gene>
    <name evidence="5" type="ORF">F2K19_10470</name>
</gene>
<accession>A0A3T9Z4P3</accession>
<dbReference type="AlphaFoldDB" id="A0A3T9Z4P3"/>
<dbReference type="PANTHER" id="PTHR43140:SF1">
    <property type="entry name" value="TYPE I RESTRICTION ENZYME ECOKI SPECIFICITY SUBUNIT"/>
    <property type="match status" value="1"/>
</dbReference>
<comment type="caution">
    <text evidence="5">The sequence shown here is derived from an EMBL/GenBank/DDBJ whole genome shotgun (WGS) entry which is preliminary data.</text>
</comment>
<dbReference type="Gene3D" id="3.90.220.20">
    <property type="entry name" value="DNA methylase specificity domains"/>
    <property type="match status" value="2"/>
</dbReference>
<evidence type="ECO:0000259" key="4">
    <source>
        <dbReference type="Pfam" id="PF01420"/>
    </source>
</evidence>